<dbReference type="OrthoDB" id="2013610at2759"/>
<sequence length="867" mass="97540">MASKKVEVLEGEMSQLKEEVGEKLSSLEGKFSSLEERFGGMEEMIRKLVDAQVAQSNPKEKGKSLMSNPNPNFSIREDAASQPGEAMQAPPHISLQEPWSREGWEASGVGGAPWEGAAGQGGGAVCDPHGPYGGWPMRPGGVQEMGRTTWEPQGGWPRGPGGPPELGRATGEVGGGWPRQPGGAHEGVRAPWEPPRRGVQTPYPGEWRGRLQWEGFQHGPWEDGRNLPRTDTRMRKLKVPVFEGEDAYGWVYRVERYFAVNGVTEEEKLMAVPICLEGKSLAWFQWIEGRQPIRSWEEFKDLLLHRFRVSSEGTHYEQFMSLVQEGTVAEYRERFELLSGRLRGMPDDAMEGNFMKGLKPYIRAAIRVVNPRGIMRIMEIAQLVEDKQKADQTRKSGGSHPTYRSPLMLEGPKVTATTHPEEVKQEKATTVMNQGGFKRLTDSELKEKRVKGLCYRCDEKFAPGHRCKEKTLHVIMVGDSDEDTDEGATMEKLCEVEHPHLDMIEVSLNSMEGLPFHPTMKMEGEIEGCKVRVLFDSGATHNSLAYRVAEQLSFEVIASKEVEVTICTGQKARIYGKCKGVTIILQGEVVTQDFLLIDLENADVILGMQWLQSLGDMEVNWETLLVKYNSNGRRVALQGDPSLCGFSTTKESTFFNLEDKVNFKGGSIDAFRLRSAEGEGRRPPRERKRQGGSRVVRPAEGKHGARRSGLGVSALSGTGPILDRLGSVGDLVLLEVDKLYLVFPWILNAKVLVLHLIPLVFILGYNEEILSPFFFRRRNTNLSKFFGELSEETEFSSERFILGYNEEILSPFFFRRRNTNLSKFFGELSEETEFSSERFFLRKEDLKLAALVNHHKVEELDIHISFH</sequence>
<evidence type="ECO:0000259" key="2">
    <source>
        <dbReference type="Pfam" id="PF03732"/>
    </source>
</evidence>
<dbReference type="SMR" id="A0A8T3BUD1"/>
<dbReference type="Gene3D" id="2.40.70.10">
    <property type="entry name" value="Acid Proteases"/>
    <property type="match status" value="1"/>
</dbReference>
<feature type="domain" description="Retrotransposon gag" evidence="2">
    <location>
        <begin position="272"/>
        <end position="360"/>
    </location>
</feature>
<reference evidence="3" key="1">
    <citation type="journal article" date="2022" name="Front. Genet.">
        <title>Chromosome-Scale Assembly of the Dendrobium nobile Genome Provides Insights Into the Molecular Mechanism of the Biosynthesis of the Medicinal Active Ingredient of Dendrobium.</title>
        <authorList>
            <person name="Xu Q."/>
            <person name="Niu S.-C."/>
            <person name="Li K.-L."/>
            <person name="Zheng P.-J."/>
            <person name="Zhang X.-J."/>
            <person name="Jia Y."/>
            <person name="Liu Y."/>
            <person name="Niu Y.-X."/>
            <person name="Yu L.-H."/>
            <person name="Chen D.-F."/>
            <person name="Zhang G.-Q."/>
        </authorList>
    </citation>
    <scope>NUCLEOTIDE SEQUENCE</scope>
    <source>
        <tissue evidence="3">Leaf</tissue>
    </source>
</reference>
<organism evidence="3 4">
    <name type="scientific">Dendrobium nobile</name>
    <name type="common">Orchid</name>
    <dbReference type="NCBI Taxonomy" id="94219"/>
    <lineage>
        <taxon>Eukaryota</taxon>
        <taxon>Viridiplantae</taxon>
        <taxon>Streptophyta</taxon>
        <taxon>Embryophyta</taxon>
        <taxon>Tracheophyta</taxon>
        <taxon>Spermatophyta</taxon>
        <taxon>Magnoliopsida</taxon>
        <taxon>Liliopsida</taxon>
        <taxon>Asparagales</taxon>
        <taxon>Orchidaceae</taxon>
        <taxon>Epidendroideae</taxon>
        <taxon>Malaxideae</taxon>
        <taxon>Dendrobiinae</taxon>
        <taxon>Dendrobium</taxon>
    </lineage>
</organism>
<evidence type="ECO:0000313" key="4">
    <source>
        <dbReference type="Proteomes" id="UP000829196"/>
    </source>
</evidence>
<dbReference type="EMBL" id="JAGYWB010000005">
    <property type="protein sequence ID" value="KAI0522570.1"/>
    <property type="molecule type" value="Genomic_DNA"/>
</dbReference>
<keyword evidence="4" id="KW-1185">Reference proteome</keyword>
<proteinExistence type="predicted"/>
<feature type="region of interest" description="Disordered" evidence="1">
    <location>
        <begin position="388"/>
        <end position="411"/>
    </location>
</feature>
<dbReference type="Pfam" id="PF03732">
    <property type="entry name" value="Retrotrans_gag"/>
    <property type="match status" value="1"/>
</dbReference>
<dbReference type="AlphaFoldDB" id="A0A8T3BUD1"/>
<protein>
    <recommendedName>
        <fullName evidence="2">Retrotransposon gag domain-containing protein</fullName>
    </recommendedName>
</protein>
<dbReference type="InterPro" id="IPR021109">
    <property type="entry name" value="Peptidase_aspartic_dom_sf"/>
</dbReference>
<accession>A0A8T3BUD1</accession>
<feature type="region of interest" description="Disordered" evidence="1">
    <location>
        <begin position="675"/>
        <end position="709"/>
    </location>
</feature>
<feature type="region of interest" description="Disordered" evidence="1">
    <location>
        <begin position="175"/>
        <end position="197"/>
    </location>
</feature>
<dbReference type="Pfam" id="PF08284">
    <property type="entry name" value="RVP_2"/>
    <property type="match status" value="1"/>
</dbReference>
<evidence type="ECO:0000256" key="1">
    <source>
        <dbReference type="SAM" id="MobiDB-lite"/>
    </source>
</evidence>
<comment type="caution">
    <text evidence="3">The sequence shown here is derived from an EMBL/GenBank/DDBJ whole genome shotgun (WGS) entry which is preliminary data.</text>
</comment>
<gene>
    <name evidence="3" type="ORF">KFK09_004950</name>
</gene>
<dbReference type="InterPro" id="IPR005162">
    <property type="entry name" value="Retrotrans_gag_dom"/>
</dbReference>
<dbReference type="CDD" id="cd00303">
    <property type="entry name" value="retropepsin_like"/>
    <property type="match status" value="1"/>
</dbReference>
<dbReference type="SUPFAM" id="SSF50630">
    <property type="entry name" value="Acid proteases"/>
    <property type="match status" value="1"/>
</dbReference>
<name>A0A8T3BUD1_DENNO</name>
<evidence type="ECO:0000313" key="3">
    <source>
        <dbReference type="EMBL" id="KAI0522570.1"/>
    </source>
</evidence>
<feature type="region of interest" description="Disordered" evidence="1">
    <location>
        <begin position="54"/>
        <end position="73"/>
    </location>
</feature>
<dbReference type="Proteomes" id="UP000829196">
    <property type="component" value="Unassembled WGS sequence"/>
</dbReference>